<dbReference type="InterPro" id="IPR051313">
    <property type="entry name" value="Bact_iron-sidero_bind"/>
</dbReference>
<dbReference type="AlphaFoldDB" id="A0A7T3ZZ39"/>
<gene>
    <name evidence="7" type="ORF">I6H47_16465</name>
</gene>
<keyword evidence="3" id="KW-0813">Transport</keyword>
<organism evidence="7 8">
    <name type="scientific">Brevibacterium casei</name>
    <dbReference type="NCBI Taxonomy" id="33889"/>
    <lineage>
        <taxon>Bacteria</taxon>
        <taxon>Bacillati</taxon>
        <taxon>Actinomycetota</taxon>
        <taxon>Actinomycetes</taxon>
        <taxon>Micrococcales</taxon>
        <taxon>Brevibacteriaceae</taxon>
        <taxon>Brevibacterium</taxon>
    </lineage>
</organism>
<sequence>MPETLPSGSLSTGSRLDSARRCPTRSGRLSAVRGSLALSAAVLTVSVLSGCGTDAETAGAASANTYSVETELGTFEAPTDYERVVVTSTALLDSSVAAGVTPVGSPMSFAGLPDYVGLDDDSVTRIGDSDEEIDLESVAALEPDLILMNASGGAGLDDTMFDEYSDIAPTVPVVVGEQDPKGLAAQVGAALDRTAEMDEAARAYESRAADLKAQLADDPEAAKPVSQVRLRPDEVRVMMEETNAGVAMTDAGLTFAPPAEGASVGEGGYVETSLELLPGSLGDHIFVYSTEEGVVDEVAASPIWQAIPAVEAGNVHTVDFEAWMRGQGYLALNTVLDDIAAAYGKQLD</sequence>
<dbReference type="RefSeq" id="WP_198499383.1">
    <property type="nucleotide sequence ID" value="NZ_CP065989.1"/>
</dbReference>
<feature type="domain" description="Fe/B12 periplasmic-binding" evidence="6">
    <location>
        <begin position="83"/>
        <end position="347"/>
    </location>
</feature>
<comment type="similarity">
    <text evidence="2">Belongs to the bacterial solute-binding protein 8 family.</text>
</comment>
<dbReference type="Gene3D" id="3.40.50.1980">
    <property type="entry name" value="Nitrogenase molybdenum iron protein domain"/>
    <property type="match status" value="2"/>
</dbReference>
<evidence type="ECO:0000256" key="2">
    <source>
        <dbReference type="ARBA" id="ARBA00008814"/>
    </source>
</evidence>
<evidence type="ECO:0000259" key="6">
    <source>
        <dbReference type="PROSITE" id="PS50983"/>
    </source>
</evidence>
<accession>A0A7T3ZZ39</accession>
<dbReference type="Proteomes" id="UP000595374">
    <property type="component" value="Chromosome"/>
</dbReference>
<dbReference type="Pfam" id="PF01497">
    <property type="entry name" value="Peripla_BP_2"/>
    <property type="match status" value="1"/>
</dbReference>
<evidence type="ECO:0000256" key="5">
    <source>
        <dbReference type="SAM" id="MobiDB-lite"/>
    </source>
</evidence>
<feature type="region of interest" description="Disordered" evidence="5">
    <location>
        <begin position="1"/>
        <end position="23"/>
    </location>
</feature>
<dbReference type="GO" id="GO:1901678">
    <property type="term" value="P:iron coordination entity transport"/>
    <property type="evidence" value="ECO:0007669"/>
    <property type="project" value="UniProtKB-ARBA"/>
</dbReference>
<dbReference type="SUPFAM" id="SSF53807">
    <property type="entry name" value="Helical backbone' metal receptor"/>
    <property type="match status" value="1"/>
</dbReference>
<feature type="compositionally biased region" description="Polar residues" evidence="5">
    <location>
        <begin position="1"/>
        <end position="15"/>
    </location>
</feature>
<evidence type="ECO:0000256" key="4">
    <source>
        <dbReference type="ARBA" id="ARBA00022729"/>
    </source>
</evidence>
<dbReference type="EMBL" id="CP065989">
    <property type="protein sequence ID" value="QQB14310.1"/>
    <property type="molecule type" value="Genomic_DNA"/>
</dbReference>
<dbReference type="InterPro" id="IPR002491">
    <property type="entry name" value="ABC_transptr_periplasmic_BD"/>
</dbReference>
<proteinExistence type="inferred from homology"/>
<keyword evidence="4" id="KW-0732">Signal</keyword>
<dbReference type="PANTHER" id="PTHR30532:SF1">
    <property type="entry name" value="IRON(3+)-HYDROXAMATE-BINDING PROTEIN FHUD"/>
    <property type="match status" value="1"/>
</dbReference>
<evidence type="ECO:0000313" key="8">
    <source>
        <dbReference type="Proteomes" id="UP000595374"/>
    </source>
</evidence>
<protein>
    <submittedName>
        <fullName evidence="7">Iron-siderophore ABC transporter substrate-binding protein</fullName>
    </submittedName>
</protein>
<evidence type="ECO:0000256" key="1">
    <source>
        <dbReference type="ARBA" id="ARBA00004196"/>
    </source>
</evidence>
<name>A0A7T3ZZ39_9MICO</name>
<evidence type="ECO:0000313" key="7">
    <source>
        <dbReference type="EMBL" id="QQB14310.1"/>
    </source>
</evidence>
<evidence type="ECO:0000256" key="3">
    <source>
        <dbReference type="ARBA" id="ARBA00022448"/>
    </source>
</evidence>
<dbReference type="CDD" id="cd01146">
    <property type="entry name" value="FhuD"/>
    <property type="match status" value="1"/>
</dbReference>
<dbReference type="GO" id="GO:0030288">
    <property type="term" value="C:outer membrane-bounded periplasmic space"/>
    <property type="evidence" value="ECO:0007669"/>
    <property type="project" value="TreeGrafter"/>
</dbReference>
<comment type="subcellular location">
    <subcellularLocation>
        <location evidence="1">Cell envelope</location>
    </subcellularLocation>
</comment>
<reference evidence="7 8" key="1">
    <citation type="submission" date="2020-12" db="EMBL/GenBank/DDBJ databases">
        <title>FDA dAtabase for Regulatory Grade micrObial Sequences (FDA-ARGOS): Supporting development and validation of Infectious Disease Dx tests.</title>
        <authorList>
            <person name="Sproer C."/>
            <person name="Gronow S."/>
            <person name="Severitt S."/>
            <person name="Schroder I."/>
            <person name="Tallon L."/>
            <person name="Sadzewicz L."/>
            <person name="Zhao X."/>
            <person name="Boylan J."/>
            <person name="Ott S."/>
            <person name="Bowen H."/>
            <person name="Vavikolanu K."/>
            <person name="Mehta A."/>
            <person name="Aluvathingal J."/>
            <person name="Nadendla S."/>
            <person name="Lowell S."/>
            <person name="Myers T."/>
            <person name="Yan Y."/>
            <person name="Sichtig H."/>
        </authorList>
    </citation>
    <scope>NUCLEOTIDE SEQUENCE [LARGE SCALE GENOMIC DNA]</scope>
    <source>
        <strain evidence="7 8">FDAARGOS_990</strain>
    </source>
</reference>
<dbReference type="PROSITE" id="PS50983">
    <property type="entry name" value="FE_B12_PBP"/>
    <property type="match status" value="1"/>
</dbReference>
<dbReference type="PANTHER" id="PTHR30532">
    <property type="entry name" value="IRON III DICITRATE-BINDING PERIPLASMIC PROTEIN"/>
    <property type="match status" value="1"/>
</dbReference>